<evidence type="ECO:0008006" key="4">
    <source>
        <dbReference type="Google" id="ProtNLM"/>
    </source>
</evidence>
<feature type="region of interest" description="Disordered" evidence="1">
    <location>
        <begin position="96"/>
        <end position="121"/>
    </location>
</feature>
<dbReference type="STRING" id="1178482.AR456_06090"/>
<dbReference type="AlphaFoldDB" id="W1N4K5"/>
<accession>W1N4K5</accession>
<dbReference type="KEGG" id="hhu:AR456_06090"/>
<keyword evidence="3" id="KW-1185">Reference proteome</keyword>
<dbReference type="Proteomes" id="UP000019113">
    <property type="component" value="Unassembled WGS sequence"/>
</dbReference>
<name>W1N4K5_9GAMM</name>
<evidence type="ECO:0000256" key="1">
    <source>
        <dbReference type="SAM" id="MobiDB-lite"/>
    </source>
</evidence>
<comment type="caution">
    <text evidence="2">The sequence shown here is derived from an EMBL/GenBank/DDBJ whole genome shotgun (WGS) entry which is preliminary data.</text>
</comment>
<dbReference type="EMBL" id="AVBC01000039">
    <property type="protein sequence ID" value="ERL50429.1"/>
    <property type="molecule type" value="Genomic_DNA"/>
</dbReference>
<feature type="compositionally biased region" description="Gly residues" evidence="1">
    <location>
        <begin position="109"/>
        <end position="121"/>
    </location>
</feature>
<reference evidence="2 3" key="1">
    <citation type="submission" date="2013-08" db="EMBL/GenBank/DDBJ databases">
        <title>draft genome of Halomonas huanghegensis, strain BJGMM-B45T.</title>
        <authorList>
            <person name="Miao C."/>
            <person name="Wan Y."/>
            <person name="Jin W."/>
        </authorList>
    </citation>
    <scope>NUCLEOTIDE SEQUENCE [LARGE SCALE GENOMIC DNA]</scope>
    <source>
        <strain evidence="2 3">BJGMM-B45</strain>
    </source>
</reference>
<dbReference type="Pfam" id="PF05768">
    <property type="entry name" value="Glrx-like"/>
    <property type="match status" value="1"/>
</dbReference>
<proteinExistence type="predicted"/>
<protein>
    <recommendedName>
        <fullName evidence="4">Glutaredoxin</fullName>
    </recommendedName>
</protein>
<dbReference type="OrthoDB" id="8537427at2"/>
<dbReference type="RefSeq" id="WP_021820480.1">
    <property type="nucleotide sequence ID" value="NZ_AVBC01000039.1"/>
</dbReference>
<organism evidence="2 3">
    <name type="scientific">Halomonas huangheensis</name>
    <dbReference type="NCBI Taxonomy" id="1178482"/>
    <lineage>
        <taxon>Bacteria</taxon>
        <taxon>Pseudomonadati</taxon>
        <taxon>Pseudomonadota</taxon>
        <taxon>Gammaproteobacteria</taxon>
        <taxon>Oceanospirillales</taxon>
        <taxon>Halomonadaceae</taxon>
        <taxon>Halomonas</taxon>
    </lineage>
</organism>
<evidence type="ECO:0000313" key="2">
    <source>
        <dbReference type="EMBL" id="ERL50429.1"/>
    </source>
</evidence>
<dbReference type="Gene3D" id="3.40.30.10">
    <property type="entry name" value="Glutaredoxin"/>
    <property type="match status" value="1"/>
</dbReference>
<dbReference type="SUPFAM" id="SSF52833">
    <property type="entry name" value="Thioredoxin-like"/>
    <property type="match status" value="1"/>
</dbReference>
<gene>
    <name evidence="2" type="ORF">BJB45_04670</name>
</gene>
<evidence type="ECO:0000313" key="3">
    <source>
        <dbReference type="Proteomes" id="UP000019113"/>
    </source>
</evidence>
<dbReference type="InterPro" id="IPR036249">
    <property type="entry name" value="Thioredoxin-like_sf"/>
</dbReference>
<dbReference type="PATRIC" id="fig|1178482.3.peg.3532"/>
<sequence length="121" mass="13262">MIVLRIYTTLGCHLCEQMEALVARLSKADLRFEHIEIVDDEALLARYGTRIPVLIDVRGVEVLEGNVSVAEVACWLRQQGWLDDQALAELESFTSADEVDSDSPTFTGRGAGGRRTLGPGS</sequence>
<dbReference type="InterPro" id="IPR008554">
    <property type="entry name" value="Glutaredoxin-like"/>
</dbReference>
<dbReference type="eggNOG" id="ENOG5033ARA">
    <property type="taxonomic scope" value="Bacteria"/>
</dbReference>